<gene>
    <name evidence="1" type="ORF">AVDCRST_MAG14-1534</name>
</gene>
<sequence>MDDQQAKMVDEAAQKFAEAIMLMNRTGSGRPAEAQDRLARLTRSFVERVIGNLEAQAESDRVGSQRLAEQARG</sequence>
<reference evidence="1" key="1">
    <citation type="submission" date="2020-02" db="EMBL/GenBank/DDBJ databases">
        <authorList>
            <person name="Meier V. D."/>
        </authorList>
    </citation>
    <scope>NUCLEOTIDE SEQUENCE</scope>
    <source>
        <strain evidence="1">AVDCRST_MAG14</strain>
    </source>
</reference>
<dbReference type="EMBL" id="CADCVG010000062">
    <property type="protein sequence ID" value="CAA9455369.1"/>
    <property type="molecule type" value="Genomic_DNA"/>
</dbReference>
<name>A0A6J4QUI1_9ACTN</name>
<evidence type="ECO:0000313" key="1">
    <source>
        <dbReference type="EMBL" id="CAA9455369.1"/>
    </source>
</evidence>
<dbReference type="AlphaFoldDB" id="A0A6J4QUI1"/>
<protein>
    <submittedName>
        <fullName evidence="1">Uncharacterized protein</fullName>
    </submittedName>
</protein>
<accession>A0A6J4QUI1</accession>
<proteinExistence type="predicted"/>
<organism evidence="1">
    <name type="scientific">uncultured Rubrobacteraceae bacterium</name>
    <dbReference type="NCBI Taxonomy" id="349277"/>
    <lineage>
        <taxon>Bacteria</taxon>
        <taxon>Bacillati</taxon>
        <taxon>Actinomycetota</taxon>
        <taxon>Rubrobacteria</taxon>
        <taxon>Rubrobacterales</taxon>
        <taxon>Rubrobacteraceae</taxon>
        <taxon>environmental samples</taxon>
    </lineage>
</organism>